<keyword evidence="6" id="KW-1185">Reference proteome</keyword>
<organism evidence="5 6">
    <name type="scientific">Sphingomonas oryzagri</name>
    <dbReference type="NCBI Taxonomy" id="3042314"/>
    <lineage>
        <taxon>Bacteria</taxon>
        <taxon>Pseudomonadati</taxon>
        <taxon>Pseudomonadota</taxon>
        <taxon>Alphaproteobacteria</taxon>
        <taxon>Sphingomonadales</taxon>
        <taxon>Sphingomonadaceae</taxon>
        <taxon>Sphingomonas</taxon>
    </lineage>
</organism>
<dbReference type="PANTHER" id="PTHR30386">
    <property type="entry name" value="MEMBRANE FUSION SUBUNIT OF EMRAB-TOLC MULTIDRUG EFFLUX PUMP"/>
    <property type="match status" value="1"/>
</dbReference>
<feature type="coiled-coil region" evidence="1">
    <location>
        <begin position="188"/>
        <end position="222"/>
    </location>
</feature>
<dbReference type="EMBL" id="JARYGZ010000001">
    <property type="protein sequence ID" value="MDH7638364.1"/>
    <property type="molecule type" value="Genomic_DNA"/>
</dbReference>
<dbReference type="Pfam" id="PF25963">
    <property type="entry name" value="Beta-barrel_AAEA"/>
    <property type="match status" value="1"/>
</dbReference>
<dbReference type="Proteomes" id="UP001160625">
    <property type="component" value="Unassembled WGS sequence"/>
</dbReference>
<keyword evidence="2" id="KW-0472">Membrane</keyword>
<evidence type="ECO:0000313" key="5">
    <source>
        <dbReference type="EMBL" id="MDH7638364.1"/>
    </source>
</evidence>
<evidence type="ECO:0000256" key="1">
    <source>
        <dbReference type="SAM" id="Coils"/>
    </source>
</evidence>
<dbReference type="Pfam" id="PF25917">
    <property type="entry name" value="BSH_RND"/>
    <property type="match status" value="1"/>
</dbReference>
<evidence type="ECO:0000256" key="2">
    <source>
        <dbReference type="SAM" id="Phobius"/>
    </source>
</evidence>
<feature type="coiled-coil region" evidence="1">
    <location>
        <begin position="94"/>
        <end position="142"/>
    </location>
</feature>
<dbReference type="PRINTS" id="PR01490">
    <property type="entry name" value="RTXTOXIND"/>
</dbReference>
<name>A0ABT6MZ79_9SPHN</name>
<dbReference type="InterPro" id="IPR050739">
    <property type="entry name" value="MFP"/>
</dbReference>
<dbReference type="InterPro" id="IPR058634">
    <property type="entry name" value="AaeA-lik-b-barrel"/>
</dbReference>
<keyword evidence="1" id="KW-0175">Coiled coil</keyword>
<feature type="domain" description="Multidrug resistance protein MdtA-like barrel-sandwich hybrid" evidence="3">
    <location>
        <begin position="61"/>
        <end position="257"/>
    </location>
</feature>
<reference evidence="5" key="1">
    <citation type="submission" date="2023-04" db="EMBL/GenBank/DDBJ databases">
        <title>Sphingomonas sp. MAHUQ-71 isolated from rice field.</title>
        <authorList>
            <person name="Huq M.A."/>
        </authorList>
    </citation>
    <scope>NUCLEOTIDE SEQUENCE</scope>
    <source>
        <strain evidence="5">MAHUQ-71</strain>
    </source>
</reference>
<comment type="caution">
    <text evidence="5">The sequence shown here is derived from an EMBL/GenBank/DDBJ whole genome shotgun (WGS) entry which is preliminary data.</text>
</comment>
<evidence type="ECO:0000259" key="3">
    <source>
        <dbReference type="Pfam" id="PF25917"/>
    </source>
</evidence>
<sequence>MSDNSEPAEKPTRKGLSPRARLILMIVGAVVLVAIIVWFIHYETRGKYLEGTNDAYIRADAVTVSPKVTGYVEQVFVADNQDVKAGQPLVRIDARDYKAQTAQYQAQIDVAKANADNVRAGIREQQAAIDQARAQLASSQADARFVAGEVARYAPLAASGAETREKLATLRNQATQAAKTAAANAAALTSAERRIGSLQAQVRQAEAQGESAKAQLAAADVNLGSTIIRASVDGRVGDKSVRVGQYVSQGTRLMSVVPLRAIYISANFKETQLGLMRPGQPAHIKVDALPGVDLSGHVESVSPGTGAQFSLIPPQNATGNFTKIVQRVPVRIAIDAGPDARRVLVPGLSVEVTVDTISARGDISRIEDQEKARSRSGQ</sequence>
<dbReference type="InterPro" id="IPR058625">
    <property type="entry name" value="MdtA-like_BSH"/>
</dbReference>
<evidence type="ECO:0000313" key="6">
    <source>
        <dbReference type="Proteomes" id="UP001160625"/>
    </source>
</evidence>
<gene>
    <name evidence="5" type="ORF">QGN17_06440</name>
</gene>
<keyword evidence="2" id="KW-0812">Transmembrane</keyword>
<feature type="domain" description="p-hydroxybenzoic acid efflux pump subunit AaeA-like beta-barrel" evidence="4">
    <location>
        <begin position="262"/>
        <end position="354"/>
    </location>
</feature>
<keyword evidence="2" id="KW-1133">Transmembrane helix</keyword>
<evidence type="ECO:0000259" key="4">
    <source>
        <dbReference type="Pfam" id="PF25963"/>
    </source>
</evidence>
<accession>A0ABT6MZ79</accession>
<proteinExistence type="predicted"/>
<dbReference type="Gene3D" id="2.40.50.100">
    <property type="match status" value="1"/>
</dbReference>
<protein>
    <submittedName>
        <fullName evidence="5">HlyD family secretion protein</fullName>
    </submittedName>
</protein>
<dbReference type="Gene3D" id="2.40.30.170">
    <property type="match status" value="1"/>
</dbReference>
<dbReference type="SUPFAM" id="SSF111369">
    <property type="entry name" value="HlyD-like secretion proteins"/>
    <property type="match status" value="2"/>
</dbReference>
<feature type="transmembrane region" description="Helical" evidence="2">
    <location>
        <begin position="20"/>
        <end position="40"/>
    </location>
</feature>
<dbReference type="RefSeq" id="WP_281043673.1">
    <property type="nucleotide sequence ID" value="NZ_JARYGZ010000001.1"/>
</dbReference>
<dbReference type="PANTHER" id="PTHR30386:SF24">
    <property type="entry name" value="MULTIDRUG RESISTANCE EFFLUX PUMP"/>
    <property type="match status" value="1"/>
</dbReference>